<keyword evidence="1" id="KW-0732">Signal</keyword>
<dbReference type="AlphaFoldDB" id="A0AAN9G018"/>
<name>A0AAN9G018_9CAEN</name>
<dbReference type="EMBL" id="JBAMIC010000024">
    <property type="protein sequence ID" value="KAK7090109.1"/>
    <property type="molecule type" value="Genomic_DNA"/>
</dbReference>
<evidence type="ECO:0000313" key="2">
    <source>
        <dbReference type="EMBL" id="KAK7090109.1"/>
    </source>
</evidence>
<feature type="signal peptide" evidence="1">
    <location>
        <begin position="1"/>
        <end position="23"/>
    </location>
</feature>
<proteinExistence type="predicted"/>
<protein>
    <submittedName>
        <fullName evidence="2">Uncharacterized protein</fullName>
    </submittedName>
</protein>
<feature type="chain" id="PRO_5042917850" evidence="1">
    <location>
        <begin position="24"/>
        <end position="226"/>
    </location>
</feature>
<organism evidence="2 3">
    <name type="scientific">Littorina saxatilis</name>
    <dbReference type="NCBI Taxonomy" id="31220"/>
    <lineage>
        <taxon>Eukaryota</taxon>
        <taxon>Metazoa</taxon>
        <taxon>Spiralia</taxon>
        <taxon>Lophotrochozoa</taxon>
        <taxon>Mollusca</taxon>
        <taxon>Gastropoda</taxon>
        <taxon>Caenogastropoda</taxon>
        <taxon>Littorinimorpha</taxon>
        <taxon>Littorinoidea</taxon>
        <taxon>Littorinidae</taxon>
        <taxon>Littorina</taxon>
    </lineage>
</organism>
<dbReference type="Proteomes" id="UP001374579">
    <property type="component" value="Unassembled WGS sequence"/>
</dbReference>
<reference evidence="2 3" key="1">
    <citation type="submission" date="2024-02" db="EMBL/GenBank/DDBJ databases">
        <title>Chromosome-scale genome assembly of the rough periwinkle Littorina saxatilis.</title>
        <authorList>
            <person name="De Jode A."/>
            <person name="Faria R."/>
            <person name="Formenti G."/>
            <person name="Sims Y."/>
            <person name="Smith T.P."/>
            <person name="Tracey A."/>
            <person name="Wood J.M.D."/>
            <person name="Zagrodzka Z.B."/>
            <person name="Johannesson K."/>
            <person name="Butlin R.K."/>
            <person name="Leder E.H."/>
        </authorList>
    </citation>
    <scope>NUCLEOTIDE SEQUENCE [LARGE SCALE GENOMIC DNA]</scope>
    <source>
        <strain evidence="2">Snail1</strain>
        <tissue evidence="2">Muscle</tissue>
    </source>
</reference>
<evidence type="ECO:0000313" key="3">
    <source>
        <dbReference type="Proteomes" id="UP001374579"/>
    </source>
</evidence>
<sequence>MASFVWSPVFCVVAACFLVLVSGCSLGDKKQLKQCLNPIHPLLKQPDVPSHETCRTINAFIKCVNKRLSVCGAFISKTRVLEIANGLKHKYCLLPTTTTTSAPRTTPPPTVHQLFSICRENFKGRSHKTLKQACRSAGTFLKCGQSVLWPYDFSVETFYLHAELLRNRAVFWTHCTRRSLRRAGVGRGTCPYDVTNQLTSCINVTYWQSVVAGDIKTFCRSEKYAL</sequence>
<keyword evidence="3" id="KW-1185">Reference proteome</keyword>
<evidence type="ECO:0000256" key="1">
    <source>
        <dbReference type="SAM" id="SignalP"/>
    </source>
</evidence>
<accession>A0AAN9G018</accession>
<comment type="caution">
    <text evidence="2">The sequence shown here is derived from an EMBL/GenBank/DDBJ whole genome shotgun (WGS) entry which is preliminary data.</text>
</comment>
<gene>
    <name evidence="2" type="ORF">V1264_009952</name>
</gene>